<reference evidence="15" key="1">
    <citation type="journal article" date="2020" name="J Insects Food Feed">
        <title>The yellow mealworm (Tenebrio molitor) genome: a resource for the emerging insects as food and feed industry.</title>
        <authorList>
            <person name="Eriksson T."/>
            <person name="Andere A."/>
            <person name="Kelstrup H."/>
            <person name="Emery V."/>
            <person name="Picard C."/>
        </authorList>
    </citation>
    <scope>NUCLEOTIDE SEQUENCE</scope>
    <source>
        <strain evidence="15">Stoneville</strain>
        <tissue evidence="15">Whole head</tissue>
    </source>
</reference>
<keyword evidence="7" id="KW-0965">Cell junction</keyword>
<evidence type="ECO:0000256" key="9">
    <source>
        <dbReference type="ARBA" id="ARBA00023146"/>
    </source>
</evidence>
<feature type="compositionally biased region" description="Basic and acidic residues" evidence="12">
    <location>
        <begin position="805"/>
        <end position="815"/>
    </location>
</feature>
<feature type="region of interest" description="Disordered" evidence="12">
    <location>
        <begin position="1900"/>
        <end position="1920"/>
    </location>
</feature>
<feature type="compositionally biased region" description="Polar residues" evidence="12">
    <location>
        <begin position="1349"/>
        <end position="1372"/>
    </location>
</feature>
<keyword evidence="16" id="KW-1185">Reference proteome</keyword>
<feature type="compositionally biased region" description="Low complexity" evidence="12">
    <location>
        <begin position="2153"/>
        <end position="2192"/>
    </location>
</feature>
<evidence type="ECO:0000256" key="8">
    <source>
        <dbReference type="ARBA" id="ARBA00023054"/>
    </source>
</evidence>
<feature type="compositionally biased region" description="Low complexity" evidence="12">
    <location>
        <begin position="524"/>
        <end position="542"/>
    </location>
</feature>
<feature type="compositionally biased region" description="Polar residues" evidence="12">
    <location>
        <begin position="1300"/>
        <end position="1314"/>
    </location>
</feature>
<feature type="compositionally biased region" description="Polar residues" evidence="12">
    <location>
        <begin position="1264"/>
        <end position="1286"/>
    </location>
</feature>
<proteinExistence type="inferred from homology"/>
<feature type="region of interest" description="Disordered" evidence="12">
    <location>
        <begin position="1264"/>
        <end position="1330"/>
    </location>
</feature>
<evidence type="ECO:0000259" key="13">
    <source>
        <dbReference type="PROSITE" id="PS50157"/>
    </source>
</evidence>
<dbReference type="InterPro" id="IPR024646">
    <property type="entry name" value="Angiomotin_C"/>
</dbReference>
<keyword evidence="4" id="KW-0436">Ligase</keyword>
<feature type="region of interest" description="Disordered" evidence="12">
    <location>
        <begin position="524"/>
        <end position="815"/>
    </location>
</feature>
<dbReference type="GO" id="GO:0008270">
    <property type="term" value="F:zinc ion binding"/>
    <property type="evidence" value="ECO:0007669"/>
    <property type="project" value="UniProtKB-KW"/>
</dbReference>
<dbReference type="PRINTS" id="PR01807">
    <property type="entry name" value="ANGIOMOTIN"/>
</dbReference>
<feature type="compositionally biased region" description="Low complexity" evidence="12">
    <location>
        <begin position="754"/>
        <end position="784"/>
    </location>
</feature>
<dbReference type="PROSITE" id="PS51147">
    <property type="entry name" value="PFTA"/>
    <property type="match status" value="1"/>
</dbReference>
<feature type="coiled-coil region" evidence="11">
    <location>
        <begin position="1656"/>
        <end position="1752"/>
    </location>
</feature>
<feature type="compositionally biased region" description="Acidic residues" evidence="12">
    <location>
        <begin position="667"/>
        <end position="688"/>
    </location>
</feature>
<dbReference type="Pfam" id="PF01239">
    <property type="entry name" value="PPTA"/>
    <property type="match status" value="2"/>
</dbReference>
<dbReference type="FunFam" id="3.30.930.10:FF:000078">
    <property type="entry name" value="Seryl-tRNA synthetase"/>
    <property type="match status" value="1"/>
</dbReference>
<feature type="compositionally biased region" description="Basic and acidic residues" evidence="12">
    <location>
        <begin position="622"/>
        <end position="649"/>
    </location>
</feature>
<feature type="region of interest" description="Disordered" evidence="12">
    <location>
        <begin position="2082"/>
        <end position="2254"/>
    </location>
</feature>
<dbReference type="InterPro" id="IPR009114">
    <property type="entry name" value="Angiomotin"/>
</dbReference>
<dbReference type="GO" id="GO:0005886">
    <property type="term" value="C:plasma membrane"/>
    <property type="evidence" value="ECO:0007669"/>
    <property type="project" value="TreeGrafter"/>
</dbReference>
<feature type="domain" description="Aminoacyl-transfer RNA synthetases class-II family profile" evidence="14">
    <location>
        <begin position="2410"/>
        <end position="2649"/>
    </location>
</feature>
<dbReference type="Pfam" id="PF00587">
    <property type="entry name" value="tRNA-synt_2b"/>
    <property type="match status" value="1"/>
</dbReference>
<dbReference type="GO" id="GO:0005923">
    <property type="term" value="C:bicellular tight junction"/>
    <property type="evidence" value="ECO:0007669"/>
    <property type="project" value="TreeGrafter"/>
</dbReference>
<dbReference type="GO" id="GO:0005524">
    <property type="term" value="F:ATP binding"/>
    <property type="evidence" value="ECO:0007669"/>
    <property type="project" value="UniProtKB-KW"/>
</dbReference>
<dbReference type="InterPro" id="IPR013087">
    <property type="entry name" value="Znf_C2H2_type"/>
</dbReference>
<feature type="compositionally biased region" description="Basic and acidic residues" evidence="12">
    <location>
        <begin position="550"/>
        <end position="562"/>
    </location>
</feature>
<sequence length="2678" mass="301954">MGVEICDPEGTGGSKRNVDWTFCIASQVAEVSKPEPSKTALKSKDVDSKTDNKAPWTCDRCSTEDESVEFVLYYLYRKHMTDVHNEKFDPKLCKYCGHRCNKHNLLMYHLYTKHGMKPPPDYNFPKCDQCPFIALSSTILGKHKLRHGKNEIQCSECKLAFTSQATLTSHVQITGHTGKSTKNNYDCQYCTKRYQSGVNLFSHVRLQHRNEAMRDGIVSIDEADDAEDYDDEETVKDEYILPEIITDPEPPPSKKVNILSNVKVQDRQEHHIRHQELALEPSSEAEALNNVATGIATSLGLVDIVVLNDNQQLFLQPNQQNFSNDQSEQPEFILPELTGRESYTQNQNEVITTEGVITQSMLSSGDIASTDELVMVLTDHDYGDNQEEVHNDNSNIVVLYSHPVDGQQDQYITSQGNIMVNSQTGMIEIRNGATITSTANQVVMNPQESHIESIEMIQREIESHGELKQESLYDEDTKPALDVTEKEQSQTELKEAEPEVTSESQSQNDLLIDSLTQGEQLEFTTPLEPVEVPPTVQTPVEETPTENQEEQSKEANDEKEIIDITSEETNDKNEEIAAEREEGGPPVEKEEPSEENREGVEVSTVEEKEPVPVDTGGQEEVGEVRQEDAEVCREDGEVRQEDGAVRQEDGESVFQEDGSESVHQEVGEEPSESINEEVGESTLIEENESAPPVEEVKKEEKVETPPSPQAPVEETEKEPLSGDDSSKTDLMEISEDRTKECLEEEKNQEETNAEQESSQSDTSTSQFNDENSQSSQESQNKPQETVSTKISILDDWEDTDSQQSDQKEKAKAAGEAVHKLMDDWEEEEEDECRKEELKMEDDNSMSERILRSMETILNNDPELKEFAIVPTETNTKNKSPVLYEEHSMGLESWCVKHIYRYAYLELFEVRQLLAKKKLSYCKERNLNHLLIGVLLVNPDVSTFWNMKRELVENDVLSVSDELRFTKVVLSYKSKSNEAFAFRRWLLTRVLAKLQEGDVQTPRNLLENELVVCEMAAAKNSNNYHAWTHRIWCVETLANRVASFNDVILAELEFSQRWLSEHVSEHTGYHYRQYLFDTVRTSKNISSVYEFYYNYVIKTLRLVSENDPRDVLTFLLGKKKSHGKPLEETINLINFFCLLFFDLYSTVELLNSVYPNHESIWYHRRYLLYHLLNTAHEYHGLAFQQDYKPGDSCLQGANIVNLDNSGLSDGEKQPKLFKSQRNKVESSLLYRTLVKSEADFIKKNSNQSTMFYQHELAKRPFNQNIQSNFPQSLSGSETDISTSNENLSNEEKYVIRHTARQEPQGQENQQTSNRSSLRDSLPSNRSSLDVSSSSYNTLIIHSAGDEPWTGRNSGARESSDMINPSYHAHQSPNLYHDPKLSPIQKRGSASPSPSSKDHSVRNSFDGNPRIFDTGVQEITEIPDDYLSQSSVLKHLAKEVKVPSPNGTNTNISDLSFFDTSGFPPPPEYPKWADKSPLQAAVHRNNKINAEKLNLSKSQPDLSKVGVPKGACDFAGFRRGVSAPRPPTKGREESDTTGGEVWASAEMVEILIKENSALKMELENCYKRVAKTQKLEQEILKVHKAQEELVQSCDRKERLERAARGRLQNDNRRLQELNRALREQVDLLSTQMLSRSPGPDSNAPDSLRRELSKREVLIAQLIQQNKEHVAAKERQEIELAAQRVTLHEQRTHIDILDTALTNAQSNVVRLEEECRKKQVYVERVAQLQRALSSLQLASDRREQTERKLRLQLERELQRTKLAHGDDGKTGWDSPNGSGNESPSELKRQLREKDEKIMRLEGDCTKWEQRYLEESALRQAAIDAASIPKDAKIAALEKTSQETEKIIAEARNEKIRHMDEVHAAQKKVADLESRVKDLESKLAERDAMIKVLQKHTYDKDVSSMLGRSPHHTPHPSLGGTDIDHVLGTTVSREELVSSVLTSSTGFGSGNSYTGSDSSYHMPSYAKYETNKSFDSTKQSLDNQLKEIDSQLDSQLLSKVLYDFGSLEQQIITDQVQNWNERTIIFSVISSSQIRGLCCFPGFTNPVAAQRKGKIPKPLLAGVTGSGAGGGVAMYEPGAMLLLEKQGRASQQQRMQETADLRPGSDGGNRCPAPSSLPRPPRPSSHRSGLPRRLGDYNRLAEGETPPLRKKSDGGDSLSSNASSRRASPARSLVPPRKLGEYGRLSESGGSSSSLRKPNQRSRSGGERDSASTLSDNSASSLPPPSKVRLFGGGAAARRGGSLGRDSKSSTDSATSKKLAETWPRFDRKLLHLSKSLFWNVPQSAELDTQYLYDSKNIHEISENIALRKGVGNIQLVHDLKRKLEHVGIEDKLYETTKNELNSELLKIPNRTHPDVVHYGDKPKIVRRVGAKKEYETAPKEFQEIAKRLRLARTDQLGNFSGSKSYYFLGELAELEHALIRYVVAALIQNNFQLVSVPDILHRDIIEGCGMNTRGTRTQVYHLDETLHGPDLCLSGTSEMALAGFFSNKTLKSEDLPLKLAAVSRCYRAETSNLLEERGIYRVHEFTKVEMFAVSTPEQSHRMLEEIRAIQENCFESLGLHFVVLDMPPHELGAQAYRKYDVEAWLAGRQIYGEISSCSDCLDYQSRRLGIRFRSNDKIDFVHTLNGTACAVPRLLMALVEGAQNPDGTVTVPEPLRRFMGGKESIGKQKKIPELKLIKNVK</sequence>
<feature type="region of interest" description="Disordered" evidence="12">
    <location>
        <begin position="1627"/>
        <end position="1646"/>
    </location>
</feature>
<dbReference type="Gene3D" id="1.25.40.120">
    <property type="entry name" value="Protein prenylyltransferase"/>
    <property type="match status" value="1"/>
</dbReference>
<feature type="compositionally biased region" description="Polar residues" evidence="12">
    <location>
        <begin position="1770"/>
        <end position="1780"/>
    </location>
</feature>
<feature type="compositionally biased region" description="Basic and acidic residues" evidence="12">
    <location>
        <begin position="569"/>
        <end position="611"/>
    </location>
</feature>
<dbReference type="Proteomes" id="UP000719412">
    <property type="component" value="Unassembled WGS sequence"/>
</dbReference>
<dbReference type="GO" id="GO:0031410">
    <property type="term" value="C:cytoplasmic vesicle"/>
    <property type="evidence" value="ECO:0007669"/>
    <property type="project" value="TreeGrafter"/>
</dbReference>
<evidence type="ECO:0000256" key="11">
    <source>
        <dbReference type="SAM" id="Coils"/>
    </source>
</evidence>
<evidence type="ECO:0000256" key="5">
    <source>
        <dbReference type="ARBA" id="ARBA00022741"/>
    </source>
</evidence>
<dbReference type="InterPro" id="IPR002314">
    <property type="entry name" value="aa-tRNA-synt_IIb"/>
</dbReference>
<keyword evidence="6" id="KW-0067">ATP-binding</keyword>
<comment type="caution">
    <text evidence="15">The sequence shown here is derived from an EMBL/GenBank/DDBJ whole genome shotgun (WGS) entry which is preliminary data.</text>
</comment>
<dbReference type="InterPro" id="IPR045864">
    <property type="entry name" value="aa-tRNA-synth_II/BPL/LPL"/>
</dbReference>
<dbReference type="SUPFAM" id="SSF57667">
    <property type="entry name" value="beta-beta-alpha zinc fingers"/>
    <property type="match status" value="1"/>
</dbReference>
<protein>
    <submittedName>
        <fullName evidence="15">Uncharacterized protein</fullName>
    </submittedName>
</protein>
<feature type="region of interest" description="Disordered" evidence="12">
    <location>
        <begin position="1516"/>
        <end position="1536"/>
    </location>
</feature>
<dbReference type="SUPFAM" id="SSF48439">
    <property type="entry name" value="Protein prenylyltransferase"/>
    <property type="match status" value="1"/>
</dbReference>
<feature type="coiled-coil region" evidence="11">
    <location>
        <begin position="1787"/>
        <end position="1885"/>
    </location>
</feature>
<feature type="compositionally biased region" description="Low complexity" evidence="12">
    <location>
        <begin position="1319"/>
        <end position="1330"/>
    </location>
</feature>
<dbReference type="InterPro" id="IPR002088">
    <property type="entry name" value="Prenyl_trans_a"/>
</dbReference>
<feature type="compositionally biased region" description="Basic and acidic residues" evidence="12">
    <location>
        <begin position="1756"/>
        <end position="1767"/>
    </location>
</feature>
<feature type="region of interest" description="Disordered" evidence="12">
    <location>
        <begin position="1756"/>
        <end position="1785"/>
    </location>
</feature>
<keyword evidence="10" id="KW-0863">Zinc-finger</keyword>
<feature type="domain" description="C2H2-type" evidence="13">
    <location>
        <begin position="185"/>
        <end position="213"/>
    </location>
</feature>
<evidence type="ECO:0000313" key="15">
    <source>
        <dbReference type="EMBL" id="KAH0814081.1"/>
    </source>
</evidence>
<keyword evidence="3" id="KW-0597">Phosphoprotein</keyword>
<keyword evidence="10" id="KW-0862">Zinc</keyword>
<evidence type="ECO:0000256" key="2">
    <source>
        <dbReference type="ARBA" id="ARBA00010300"/>
    </source>
</evidence>
<keyword evidence="9" id="KW-0030">Aminoacyl-tRNA synthetase</keyword>
<evidence type="ECO:0000256" key="12">
    <source>
        <dbReference type="SAM" id="MobiDB-lite"/>
    </source>
</evidence>
<dbReference type="GO" id="GO:0008318">
    <property type="term" value="F:protein prenyltransferase activity"/>
    <property type="evidence" value="ECO:0007669"/>
    <property type="project" value="InterPro"/>
</dbReference>
<evidence type="ECO:0000256" key="1">
    <source>
        <dbReference type="ARBA" id="ARBA00004282"/>
    </source>
</evidence>
<gene>
    <name evidence="15" type="ORF">GEV33_008710</name>
</gene>
<evidence type="ECO:0000256" key="10">
    <source>
        <dbReference type="PROSITE-ProRule" id="PRU00042"/>
    </source>
</evidence>
<accession>A0A8J6HG62</accession>
<dbReference type="InterPro" id="IPR051747">
    <property type="entry name" value="Angiomotin-like"/>
</dbReference>
<dbReference type="InterPro" id="IPR036236">
    <property type="entry name" value="Znf_C2H2_sf"/>
</dbReference>
<evidence type="ECO:0000256" key="4">
    <source>
        <dbReference type="ARBA" id="ARBA00022598"/>
    </source>
</evidence>
<evidence type="ECO:0000256" key="3">
    <source>
        <dbReference type="ARBA" id="ARBA00022553"/>
    </source>
</evidence>
<dbReference type="SUPFAM" id="SSF55681">
    <property type="entry name" value="Class II aaRS and biotin synthetases"/>
    <property type="match status" value="1"/>
</dbReference>
<dbReference type="Gene3D" id="3.30.930.10">
    <property type="entry name" value="Bira Bifunctional Protein, Domain 2"/>
    <property type="match status" value="1"/>
</dbReference>
<dbReference type="GO" id="GO:0030036">
    <property type="term" value="P:actin cytoskeleton organization"/>
    <property type="evidence" value="ECO:0007669"/>
    <property type="project" value="TreeGrafter"/>
</dbReference>
<evidence type="ECO:0000259" key="14">
    <source>
        <dbReference type="PROSITE" id="PS50862"/>
    </source>
</evidence>
<keyword evidence="5" id="KW-0547">Nucleotide-binding</keyword>
<feature type="region of interest" description="Disordered" evidence="12">
    <location>
        <begin position="467"/>
        <end position="508"/>
    </location>
</feature>
<dbReference type="PANTHER" id="PTHR14826:SF14">
    <property type="entry name" value="ANGIOMOTIN_C DOMAIN-CONTAINING PROTEIN"/>
    <property type="match status" value="1"/>
</dbReference>
<feature type="region of interest" description="Disordered" evidence="12">
    <location>
        <begin position="34"/>
        <end position="53"/>
    </location>
</feature>
<dbReference type="GO" id="GO:0030334">
    <property type="term" value="P:regulation of cell migration"/>
    <property type="evidence" value="ECO:0007669"/>
    <property type="project" value="TreeGrafter"/>
</dbReference>
<evidence type="ECO:0000256" key="6">
    <source>
        <dbReference type="ARBA" id="ARBA00022840"/>
    </source>
</evidence>
<feature type="domain" description="C2H2-type" evidence="13">
    <location>
        <begin position="152"/>
        <end position="181"/>
    </location>
</feature>
<dbReference type="PROSITE" id="PS50862">
    <property type="entry name" value="AA_TRNA_LIGASE_II"/>
    <property type="match status" value="1"/>
</dbReference>
<feature type="compositionally biased region" description="Basic and acidic residues" evidence="12">
    <location>
        <begin position="467"/>
        <end position="497"/>
    </location>
</feature>
<feature type="compositionally biased region" description="Low complexity" evidence="12">
    <location>
        <begin position="2207"/>
        <end position="2217"/>
    </location>
</feature>
<dbReference type="Gene3D" id="3.30.160.60">
    <property type="entry name" value="Classic Zinc Finger"/>
    <property type="match status" value="1"/>
</dbReference>
<dbReference type="PROSITE" id="PS50157">
    <property type="entry name" value="ZINC_FINGER_C2H2_2"/>
    <property type="match status" value="2"/>
</dbReference>
<feature type="compositionally biased region" description="Basic and acidic residues" evidence="12">
    <location>
        <begin position="694"/>
        <end position="703"/>
    </location>
</feature>
<evidence type="ECO:0000256" key="7">
    <source>
        <dbReference type="ARBA" id="ARBA00022949"/>
    </source>
</evidence>
<organism evidence="15 16">
    <name type="scientific">Tenebrio molitor</name>
    <name type="common">Yellow mealworm beetle</name>
    <dbReference type="NCBI Taxonomy" id="7067"/>
    <lineage>
        <taxon>Eukaryota</taxon>
        <taxon>Metazoa</taxon>
        <taxon>Ecdysozoa</taxon>
        <taxon>Arthropoda</taxon>
        <taxon>Hexapoda</taxon>
        <taxon>Insecta</taxon>
        <taxon>Pterygota</taxon>
        <taxon>Neoptera</taxon>
        <taxon>Endopterygota</taxon>
        <taxon>Coleoptera</taxon>
        <taxon>Polyphaga</taxon>
        <taxon>Cucujiformia</taxon>
        <taxon>Tenebrionidae</taxon>
        <taxon>Tenebrio</taxon>
    </lineage>
</organism>
<dbReference type="GO" id="GO:0004812">
    <property type="term" value="F:aminoacyl-tRNA ligase activity"/>
    <property type="evidence" value="ECO:0007669"/>
    <property type="project" value="UniProtKB-KW"/>
</dbReference>
<comment type="similarity">
    <text evidence="2">Belongs to the angiomotin family.</text>
</comment>
<keyword evidence="10" id="KW-0479">Metal-binding</keyword>
<dbReference type="InterPro" id="IPR006195">
    <property type="entry name" value="aa-tRNA-synth_II"/>
</dbReference>
<evidence type="ECO:0000313" key="16">
    <source>
        <dbReference type="Proteomes" id="UP000719412"/>
    </source>
</evidence>
<dbReference type="GO" id="GO:0006418">
    <property type="term" value="P:tRNA aminoacylation for protein translation"/>
    <property type="evidence" value="ECO:0007669"/>
    <property type="project" value="InterPro"/>
</dbReference>
<dbReference type="PROSITE" id="PS00028">
    <property type="entry name" value="ZINC_FINGER_C2H2_1"/>
    <property type="match status" value="3"/>
</dbReference>
<name>A0A8J6HG62_TENMO</name>
<feature type="compositionally biased region" description="Basic and acidic residues" evidence="12">
    <location>
        <begin position="2129"/>
        <end position="2138"/>
    </location>
</feature>
<dbReference type="Pfam" id="PF12240">
    <property type="entry name" value="Angiomotin_C"/>
    <property type="match status" value="1"/>
</dbReference>
<dbReference type="SMART" id="SM00355">
    <property type="entry name" value="ZnF_C2H2"/>
    <property type="match status" value="5"/>
</dbReference>
<reference evidence="15" key="2">
    <citation type="submission" date="2021-08" db="EMBL/GenBank/DDBJ databases">
        <authorList>
            <person name="Eriksson T."/>
        </authorList>
    </citation>
    <scope>NUCLEOTIDE SEQUENCE</scope>
    <source>
        <strain evidence="15">Stoneville</strain>
        <tissue evidence="15">Whole head</tissue>
    </source>
</reference>
<keyword evidence="8 11" id="KW-0175">Coiled coil</keyword>
<feature type="compositionally biased region" description="Basic and acidic residues" evidence="12">
    <location>
        <begin position="717"/>
        <end position="749"/>
    </location>
</feature>
<dbReference type="PANTHER" id="PTHR14826">
    <property type="entry name" value="ANGIOMOTIN"/>
    <property type="match status" value="1"/>
</dbReference>
<feature type="compositionally biased region" description="Basic and acidic residues" evidence="12">
    <location>
        <begin position="34"/>
        <end position="52"/>
    </location>
</feature>
<dbReference type="EMBL" id="JABDTM020024657">
    <property type="protein sequence ID" value="KAH0814081.1"/>
    <property type="molecule type" value="Genomic_DNA"/>
</dbReference>
<feature type="region of interest" description="Disordered" evidence="12">
    <location>
        <begin position="1342"/>
        <end position="1407"/>
    </location>
</feature>
<comment type="subcellular location">
    <subcellularLocation>
        <location evidence="1">Cell junction</location>
    </subcellularLocation>
</comment>